<dbReference type="Pfam" id="PF03828">
    <property type="entry name" value="PAP_assoc"/>
    <property type="match status" value="1"/>
</dbReference>
<dbReference type="GO" id="GO:0046872">
    <property type="term" value="F:metal ion binding"/>
    <property type="evidence" value="ECO:0007669"/>
    <property type="project" value="UniProtKB-KW"/>
</dbReference>
<feature type="region of interest" description="Disordered" evidence="7">
    <location>
        <begin position="541"/>
        <end position="639"/>
    </location>
</feature>
<feature type="compositionally biased region" description="Low complexity" evidence="7">
    <location>
        <begin position="846"/>
        <end position="881"/>
    </location>
</feature>
<feature type="compositionally biased region" description="Polar residues" evidence="7">
    <location>
        <begin position="784"/>
        <end position="803"/>
    </location>
</feature>
<dbReference type="PANTHER" id="PTHR23092">
    <property type="entry name" value="POLY(A) RNA POLYMERASE"/>
    <property type="match status" value="1"/>
</dbReference>
<dbReference type="GO" id="GO:0043634">
    <property type="term" value="P:polyadenylation-dependent ncRNA catabolic process"/>
    <property type="evidence" value="ECO:0007669"/>
    <property type="project" value="TreeGrafter"/>
</dbReference>
<dbReference type="SUPFAM" id="SSF81301">
    <property type="entry name" value="Nucleotidyltransferase"/>
    <property type="match status" value="1"/>
</dbReference>
<feature type="compositionally biased region" description="Low complexity" evidence="7">
    <location>
        <begin position="89"/>
        <end position="99"/>
    </location>
</feature>
<feature type="region of interest" description="Disordered" evidence="7">
    <location>
        <begin position="658"/>
        <end position="909"/>
    </location>
</feature>
<dbReference type="InterPro" id="IPR054708">
    <property type="entry name" value="MTPAP-like_central"/>
</dbReference>
<dbReference type="EC" id="2.7.7.19" evidence="3"/>
<evidence type="ECO:0000256" key="3">
    <source>
        <dbReference type="ARBA" id="ARBA00012388"/>
    </source>
</evidence>
<protein>
    <recommendedName>
        <fullName evidence="3">polynucleotide adenylyltransferase</fullName>
        <ecNumber evidence="3">2.7.7.19</ecNumber>
    </recommendedName>
</protein>
<feature type="compositionally biased region" description="Low complexity" evidence="7">
    <location>
        <begin position="71"/>
        <end position="81"/>
    </location>
</feature>
<keyword evidence="6" id="KW-0460">Magnesium</keyword>
<evidence type="ECO:0000256" key="6">
    <source>
        <dbReference type="ARBA" id="ARBA00022842"/>
    </source>
</evidence>
<gene>
    <name evidence="10" type="ORF">Fcan01_05050</name>
</gene>
<dbReference type="OrthoDB" id="273917at2759"/>
<feature type="region of interest" description="Disordered" evidence="7">
    <location>
        <begin position="28"/>
        <end position="102"/>
    </location>
</feature>
<feature type="domain" description="PAP-associated" evidence="8">
    <location>
        <begin position="288"/>
        <end position="348"/>
    </location>
</feature>
<sequence length="909" mass="96787">MDPKFGWLQPEQLGPAAELWLRVWETQVGQQGPGRDSKDMGQGGPQPSNNQQGHVQDMNNFGGGGGGGGNNNNNNSSMNGNGNRGGTPNGNSVSNNNSGPHKLARIDNRARIYGLGLHNNKVNINHQHGCPWIVQGKLYSRGPVGLHEEMEDFFNYMSPTEEEHSVRLSVVHRIKSVIHSLWPESTVEVFGSFRTGLYLPTSDIDLVVIGKWEELPLRSLEGELIEKGIAEQSSIKVLDKATVPIIKLTDKVTDEVFTGGISSYSLILMTVSFLQLHDRVNAGNEKANLGVLLIEFCELYGRHFNYLKTGIRVKDGGAYVAKEDITKDMVDGHRPSMLCIEDPLNPGNDIGRSSYGALQVKQALEYAYIVLSECVITPVSNDPNRHSILGRIIRVTDEVIEYRHWIHKNFPIPNSNSHINQQHISARVVPTTYSRPVSAPTVQQGSYPYPNPHYIYTPSPSTPLTMPPPPQEYIRQQQLRGGGNLPQHNNPRSGSGSTSTTSSGRNSNSPEVMILSHHINNNSQLVSHIPPASTIRFMQSADSDEVDDSCGNLNKEDSGSVSSLSIASESGGGSNSGSHRSSPALAGPRTLSTTAPFPTAISTSPSTNNSITSGSSTTTTSSSLNTTISNNPPPRPFSVNTSVVKKVVAEAVAGNELDKGRKNSLGGGGERVVGSSSSSGRGFDTPRSSSKKQSVPPFAPETTLNSPSSATTRGKDSKTTVNSSSSTRSPTRSRSNAVQSGSSGSPVTASGSSSFTQTVTTGTAVYSTIPPTSTATSSSTGSTKRTQPQQEFYNAQQRRQFSPGNRLGSSSSGTSTNASCSSTGANSNSSSTRTLNDRGDGAQQLNNPTTSSSTSIPSSGGSGGSSTHKTSSTSTSPNNSHPRPHAKQIKRKKTKTTSSETSRKESSPV</sequence>
<dbReference type="STRING" id="158441.A0A226EU33"/>
<organism evidence="10 11">
    <name type="scientific">Folsomia candida</name>
    <name type="common">Springtail</name>
    <dbReference type="NCBI Taxonomy" id="158441"/>
    <lineage>
        <taxon>Eukaryota</taxon>
        <taxon>Metazoa</taxon>
        <taxon>Ecdysozoa</taxon>
        <taxon>Arthropoda</taxon>
        <taxon>Hexapoda</taxon>
        <taxon>Collembola</taxon>
        <taxon>Entomobryomorpha</taxon>
        <taxon>Isotomoidea</taxon>
        <taxon>Isotomidae</taxon>
        <taxon>Proisotominae</taxon>
        <taxon>Folsomia</taxon>
    </lineage>
</organism>
<evidence type="ECO:0000256" key="5">
    <source>
        <dbReference type="ARBA" id="ARBA00022723"/>
    </source>
</evidence>
<feature type="compositionally biased region" description="Gly residues" evidence="7">
    <location>
        <begin position="61"/>
        <end position="70"/>
    </location>
</feature>
<dbReference type="Proteomes" id="UP000198287">
    <property type="component" value="Unassembled WGS sequence"/>
</dbReference>
<evidence type="ECO:0000256" key="7">
    <source>
        <dbReference type="SAM" id="MobiDB-lite"/>
    </source>
</evidence>
<feature type="domain" description="Poly(A) RNA polymerase mitochondrial-like central palm" evidence="9">
    <location>
        <begin position="146"/>
        <end position="253"/>
    </location>
</feature>
<dbReference type="CDD" id="cd05402">
    <property type="entry name" value="NT_PAP_TUTase"/>
    <property type="match status" value="1"/>
</dbReference>
<dbReference type="InterPro" id="IPR002058">
    <property type="entry name" value="PAP_assoc"/>
</dbReference>
<accession>A0A226EU33</accession>
<dbReference type="GO" id="GO:0005730">
    <property type="term" value="C:nucleolus"/>
    <property type="evidence" value="ECO:0007669"/>
    <property type="project" value="TreeGrafter"/>
</dbReference>
<dbReference type="Gene3D" id="1.10.1410.10">
    <property type="match status" value="1"/>
</dbReference>
<comment type="caution">
    <text evidence="10">The sequence shown here is derived from an EMBL/GenBank/DDBJ whole genome shotgun (WGS) entry which is preliminary data.</text>
</comment>
<feature type="region of interest" description="Disordered" evidence="7">
    <location>
        <begin position="436"/>
        <end position="510"/>
    </location>
</feature>
<feature type="compositionally biased region" description="Low complexity" evidence="7">
    <location>
        <begin position="672"/>
        <end position="682"/>
    </location>
</feature>
<comment type="cofactor">
    <cofactor evidence="1">
        <name>Mn(2+)</name>
        <dbReference type="ChEBI" id="CHEBI:29035"/>
    </cofactor>
</comment>
<dbReference type="AlphaFoldDB" id="A0A226EU33"/>
<dbReference type="GO" id="GO:0031123">
    <property type="term" value="P:RNA 3'-end processing"/>
    <property type="evidence" value="ECO:0007669"/>
    <property type="project" value="TreeGrafter"/>
</dbReference>
<dbReference type="GO" id="GO:1990817">
    <property type="term" value="F:poly(A) RNA polymerase activity"/>
    <property type="evidence" value="ECO:0007669"/>
    <property type="project" value="UniProtKB-EC"/>
</dbReference>
<feature type="compositionally biased region" description="Low complexity" evidence="7">
    <location>
        <begin position="719"/>
        <end position="754"/>
    </location>
</feature>
<feature type="compositionally biased region" description="Polar residues" evidence="7">
    <location>
        <begin position="436"/>
        <end position="446"/>
    </location>
</feature>
<keyword evidence="5" id="KW-0479">Metal-binding</keyword>
<evidence type="ECO:0000259" key="9">
    <source>
        <dbReference type="Pfam" id="PF22600"/>
    </source>
</evidence>
<evidence type="ECO:0000256" key="4">
    <source>
        <dbReference type="ARBA" id="ARBA00022679"/>
    </source>
</evidence>
<dbReference type="SUPFAM" id="SSF81631">
    <property type="entry name" value="PAP/OAS1 substrate-binding domain"/>
    <property type="match status" value="1"/>
</dbReference>
<proteinExistence type="inferred from homology"/>
<feature type="compositionally biased region" description="Polar residues" evidence="7">
    <location>
        <begin position="755"/>
        <end position="766"/>
    </location>
</feature>
<dbReference type="InterPro" id="IPR043519">
    <property type="entry name" value="NT_sf"/>
</dbReference>
<evidence type="ECO:0000259" key="8">
    <source>
        <dbReference type="Pfam" id="PF03828"/>
    </source>
</evidence>
<name>A0A226EU33_FOLCA</name>
<evidence type="ECO:0000313" key="11">
    <source>
        <dbReference type="Proteomes" id="UP000198287"/>
    </source>
</evidence>
<evidence type="ECO:0000256" key="1">
    <source>
        <dbReference type="ARBA" id="ARBA00001936"/>
    </source>
</evidence>
<reference evidence="10 11" key="1">
    <citation type="submission" date="2015-12" db="EMBL/GenBank/DDBJ databases">
        <title>The genome of Folsomia candida.</title>
        <authorList>
            <person name="Faddeeva A."/>
            <person name="Derks M.F."/>
            <person name="Anvar Y."/>
            <person name="Smit S."/>
            <person name="Van Straalen N."/>
            <person name="Roelofs D."/>
        </authorList>
    </citation>
    <scope>NUCLEOTIDE SEQUENCE [LARGE SCALE GENOMIC DNA]</scope>
    <source>
        <strain evidence="10 11">VU population</strain>
        <tissue evidence="10">Whole body</tissue>
    </source>
</reference>
<evidence type="ECO:0000313" key="10">
    <source>
        <dbReference type="EMBL" id="OXA60136.1"/>
    </source>
</evidence>
<keyword evidence="11" id="KW-1185">Reference proteome</keyword>
<feature type="compositionally biased region" description="Low complexity" evidence="7">
    <location>
        <begin position="808"/>
        <end position="832"/>
    </location>
</feature>
<comment type="similarity">
    <text evidence="2">Belongs to the DNA polymerase type-B-like family.</text>
</comment>
<dbReference type="GO" id="GO:0003729">
    <property type="term" value="F:mRNA binding"/>
    <property type="evidence" value="ECO:0007669"/>
    <property type="project" value="TreeGrafter"/>
</dbReference>
<dbReference type="PANTHER" id="PTHR23092:SF15">
    <property type="entry name" value="INACTIVE NON-CANONICAL POLY(A) RNA POLYMERASE PROTEIN TRF4-2-RELATED"/>
    <property type="match status" value="1"/>
</dbReference>
<keyword evidence="4" id="KW-0808">Transferase</keyword>
<feature type="compositionally biased region" description="Basic residues" evidence="7">
    <location>
        <begin position="882"/>
        <end position="895"/>
    </location>
</feature>
<feature type="compositionally biased region" description="Polar residues" evidence="7">
    <location>
        <begin position="702"/>
        <end position="712"/>
    </location>
</feature>
<evidence type="ECO:0000256" key="2">
    <source>
        <dbReference type="ARBA" id="ARBA00008593"/>
    </source>
</evidence>
<feature type="compositionally biased region" description="Low complexity" evidence="7">
    <location>
        <begin position="489"/>
        <end position="510"/>
    </location>
</feature>
<dbReference type="EMBL" id="LNIX01000002">
    <property type="protein sequence ID" value="OXA60136.1"/>
    <property type="molecule type" value="Genomic_DNA"/>
</dbReference>
<dbReference type="GO" id="GO:0031499">
    <property type="term" value="C:TRAMP complex"/>
    <property type="evidence" value="ECO:0007669"/>
    <property type="project" value="TreeGrafter"/>
</dbReference>
<dbReference type="Pfam" id="PF22600">
    <property type="entry name" value="MTPAP-like_central"/>
    <property type="match status" value="1"/>
</dbReference>
<dbReference type="InterPro" id="IPR045862">
    <property type="entry name" value="Trf4-like"/>
</dbReference>
<dbReference type="Gene3D" id="3.30.460.10">
    <property type="entry name" value="Beta Polymerase, domain 2"/>
    <property type="match status" value="1"/>
</dbReference>
<dbReference type="FunFam" id="3.30.460.10:FF:000006">
    <property type="entry name" value="non-canonical poly(A) RNA polymerase PAPD5"/>
    <property type="match status" value="1"/>
</dbReference>
<feature type="compositionally biased region" description="Low complexity" evidence="7">
    <location>
        <begin position="767"/>
        <end position="783"/>
    </location>
</feature>
<feature type="compositionally biased region" description="Low complexity" evidence="7">
    <location>
        <begin position="598"/>
        <end position="630"/>
    </location>
</feature>